<feature type="transmembrane region" description="Helical" evidence="11">
    <location>
        <begin position="139"/>
        <end position="159"/>
    </location>
</feature>
<evidence type="ECO:0000256" key="11">
    <source>
        <dbReference type="RuleBase" id="RU363110"/>
    </source>
</evidence>
<feature type="transmembrane region" description="Helical" evidence="11">
    <location>
        <begin position="637"/>
        <end position="660"/>
    </location>
</feature>
<dbReference type="Proteomes" id="UP000027361">
    <property type="component" value="Unassembled WGS sequence"/>
</dbReference>
<reference evidence="12 13" key="1">
    <citation type="submission" date="2014-05" db="EMBL/GenBank/DDBJ databases">
        <title>Draft genome sequence of a rare smut relative, Tilletiaria anomala UBC 951.</title>
        <authorList>
            <consortium name="DOE Joint Genome Institute"/>
            <person name="Toome M."/>
            <person name="Kuo A."/>
            <person name="Henrissat B."/>
            <person name="Lipzen A."/>
            <person name="Tritt A."/>
            <person name="Yoshinaga Y."/>
            <person name="Zane M."/>
            <person name="Barry K."/>
            <person name="Grigoriev I.V."/>
            <person name="Spatafora J.W."/>
            <person name="Aimea M.C."/>
        </authorList>
    </citation>
    <scope>NUCLEOTIDE SEQUENCE [LARGE SCALE GENOMIC DNA]</scope>
    <source>
        <strain evidence="12 13">UBC 951</strain>
    </source>
</reference>
<keyword evidence="9 11" id="KW-0472">Membrane</keyword>
<dbReference type="GO" id="GO:0006487">
    <property type="term" value="P:protein N-linked glycosylation"/>
    <property type="evidence" value="ECO:0007669"/>
    <property type="project" value="TreeGrafter"/>
</dbReference>
<sequence>MTSINGATDRVVLLQGSRLGARDVSYSGGSTISKAQPSRPWLDPTDRVLLTLSTLVKALVGTNSYLSTDFEVHRNWLAITRTLPVCEWYFDASSPNATLDYPPFFAWLSWFLALPALLFDPLIVSLHDGIGHSAGLAKGYMRATVVVTELVYAASLLALSRPSRADVATGAAPLEDESRKRLMAASLLLHPGLIIIDHIHFQYNGFLFGILFWSMWAAQENKPLLCALLFSSLLNFKHIYMYVAPAYFVYLLRSYVYPPGSTLRTMPAAIERLVTLGAFTLAPFAVSLLPLMVSGFKHEAGSFGVVAQMLSRMFPFSRGLNHAYWAPNFWALYTAVDRVLLLVVRRQRSLIRFLPIGLQQNFAKASSTGFASASRGLVGNTDFTLLPNVAPRTCFLVTTLVMTAYMTKLWRAPTYKSFISCITLCGFASFLFGWHVHEKAILMILLPLTYLAVDDYDHYRVFVLLSVAGCFSLFPLLFQPAETPIKVTYTALWLVIVLGALSRKVFRPIPSNLGFVLHALETAYLACFPLVLFYTAIIHPLLMPLASVANTATPASGMLTSSAISIVTPAVQLTSNGGAGWDVPGDVFAAASAQLGDVITSSANAVAPAAAALGIAMGAHSTAAAAPPAPALEFLPLMLTSVYCAVGVVWTWVKLSVLYLQKDFGERMPQAAKVKRG</sequence>
<dbReference type="PANTHER" id="PTHR12413">
    <property type="entry name" value="DOLICHYL GLYCOSYLTRANSFERASE"/>
    <property type="match status" value="1"/>
</dbReference>
<evidence type="ECO:0000256" key="9">
    <source>
        <dbReference type="ARBA" id="ARBA00023136"/>
    </source>
</evidence>
<feature type="transmembrane region" description="Helical" evidence="11">
    <location>
        <begin position="461"/>
        <end position="478"/>
    </location>
</feature>
<comment type="similarity">
    <text evidence="3 11">Belongs to the ALG6/ALG8 glucosyltransferase family.</text>
</comment>
<feature type="transmembrane region" description="Helical" evidence="11">
    <location>
        <begin position="269"/>
        <end position="293"/>
    </location>
</feature>
<gene>
    <name evidence="12" type="ORF">K437DRAFT_268252</name>
</gene>
<accession>A0A066VW64</accession>
<evidence type="ECO:0000256" key="7">
    <source>
        <dbReference type="ARBA" id="ARBA00022824"/>
    </source>
</evidence>
<dbReference type="OMA" id="IHAYWAP"/>
<dbReference type="AlphaFoldDB" id="A0A066VW64"/>
<feature type="transmembrane region" description="Helical" evidence="11">
    <location>
        <begin position="239"/>
        <end position="257"/>
    </location>
</feature>
<dbReference type="PANTHER" id="PTHR12413:SF2">
    <property type="entry name" value="DOLICHYL PYROPHOSPHATE GLC1MAN9GLCNAC2 ALPHA-1,3-GLUCOSYLTRANSFERASE-RELATED"/>
    <property type="match status" value="1"/>
</dbReference>
<keyword evidence="6 11" id="KW-0812">Transmembrane</keyword>
<keyword evidence="8 11" id="KW-1133">Transmembrane helix</keyword>
<dbReference type="OrthoDB" id="1689333at2759"/>
<comment type="pathway">
    <text evidence="2 11">Protein modification; protein glycosylation.</text>
</comment>
<feature type="transmembrane region" description="Helical" evidence="11">
    <location>
        <begin position="513"/>
        <end position="537"/>
    </location>
</feature>
<feature type="transmembrane region" description="Helical" evidence="11">
    <location>
        <begin position="323"/>
        <end position="344"/>
    </location>
</feature>
<dbReference type="RefSeq" id="XP_013243385.1">
    <property type="nucleotide sequence ID" value="XM_013387931.1"/>
</dbReference>
<feature type="transmembrane region" description="Helical" evidence="11">
    <location>
        <begin position="484"/>
        <end position="501"/>
    </location>
</feature>
<evidence type="ECO:0000256" key="2">
    <source>
        <dbReference type="ARBA" id="ARBA00004922"/>
    </source>
</evidence>
<dbReference type="STRING" id="1037660.A0A066VW64"/>
<keyword evidence="13" id="KW-1185">Reference proteome</keyword>
<dbReference type="InParanoid" id="A0A066VW64"/>
<evidence type="ECO:0000256" key="8">
    <source>
        <dbReference type="ARBA" id="ARBA00022989"/>
    </source>
</evidence>
<keyword evidence="5 11" id="KW-0808">Transferase</keyword>
<evidence type="ECO:0000256" key="3">
    <source>
        <dbReference type="ARBA" id="ARBA00008715"/>
    </source>
</evidence>
<feature type="transmembrane region" description="Helical" evidence="11">
    <location>
        <begin position="415"/>
        <end position="434"/>
    </location>
</feature>
<name>A0A066VW64_TILAU</name>
<comment type="catalytic activity">
    <reaction evidence="10">
        <text>an alpha-D-Glc-(1-&gt;3)-alpha-D-Man-(1-&gt;2)-alpha-D-Man-(1-&gt;2)-alpha-D-Man-(1-&gt;3)-[alpha-D-Man-(1-&gt;2)-alpha-D-Man-(1-&gt;3)-[alpha-D-Man-(1-&gt;2)-alpha-D-Man-(1-&gt;6)]-alpha-D-Man-(1-&gt;6)]-beta-D-Man-(1-&gt;4)-beta-D-GlcNAc-(1-&gt;4)-alpha-D-GlcNAc-diphospho-di-trans,poly-cis-dolichol + a di-trans,poly-cis-dolichyl beta-D-glucosyl phosphate = an alpha-D-Glc-(1-&gt;3)-alpha-D-Glc-(1-&gt;3)-alpha-D-Man-(1-&gt;2)-alpha-D-Man-(1-&gt;2)-alpha-D-Man-(1-&gt;3)-[alpha-D-Man-(1-&gt;2)-alpha-D-Man-(1-&gt;3)-[alpha-D-Man-(1-&gt;2)-alpha-D-Man-(1-&gt;6)]-alpha-D-Man-(1-&gt;6)]-beta-D-Man-(1-&gt;4)-beta-D-GlcNAc-(1-&gt;4)-alpha-D-GlcNAc-diphospho-di-trans,poly-cis-dolichol + a di-trans,poly-cis-dolichyl phosphate + H(+)</text>
        <dbReference type="Rhea" id="RHEA:31307"/>
        <dbReference type="Rhea" id="RHEA-COMP:19498"/>
        <dbReference type="Rhea" id="RHEA-COMP:19502"/>
        <dbReference type="Rhea" id="RHEA-COMP:19521"/>
        <dbReference type="Rhea" id="RHEA-COMP:19522"/>
        <dbReference type="ChEBI" id="CHEBI:15378"/>
        <dbReference type="ChEBI" id="CHEBI:57525"/>
        <dbReference type="ChEBI" id="CHEBI:57683"/>
        <dbReference type="ChEBI" id="CHEBI:132521"/>
        <dbReference type="ChEBI" id="CHEBI:132522"/>
        <dbReference type="EC" id="2.4.1.265"/>
    </reaction>
    <physiologicalReaction direction="left-to-right" evidence="10">
        <dbReference type="Rhea" id="RHEA:31308"/>
    </physiologicalReaction>
</comment>
<dbReference type="GO" id="GO:0005789">
    <property type="term" value="C:endoplasmic reticulum membrane"/>
    <property type="evidence" value="ECO:0007669"/>
    <property type="project" value="UniProtKB-SubCell"/>
</dbReference>
<evidence type="ECO:0000313" key="12">
    <source>
        <dbReference type="EMBL" id="KDN45947.1"/>
    </source>
</evidence>
<feature type="transmembrane region" description="Helical" evidence="11">
    <location>
        <begin position="104"/>
        <end position="127"/>
    </location>
</feature>
<proteinExistence type="inferred from homology"/>
<evidence type="ECO:0000256" key="1">
    <source>
        <dbReference type="ARBA" id="ARBA00004477"/>
    </source>
</evidence>
<comment type="subcellular location">
    <subcellularLocation>
        <location evidence="1 11">Endoplasmic reticulum membrane</location>
        <topology evidence="1 11">Multi-pass membrane protein</topology>
    </subcellularLocation>
</comment>
<evidence type="ECO:0000256" key="10">
    <source>
        <dbReference type="ARBA" id="ARBA00047346"/>
    </source>
</evidence>
<evidence type="ECO:0000313" key="13">
    <source>
        <dbReference type="Proteomes" id="UP000027361"/>
    </source>
</evidence>
<evidence type="ECO:0000256" key="6">
    <source>
        <dbReference type="ARBA" id="ARBA00022692"/>
    </source>
</evidence>
<organism evidence="12 13">
    <name type="scientific">Tilletiaria anomala (strain ATCC 24038 / CBS 436.72 / UBC 951)</name>
    <dbReference type="NCBI Taxonomy" id="1037660"/>
    <lineage>
        <taxon>Eukaryota</taxon>
        <taxon>Fungi</taxon>
        <taxon>Dikarya</taxon>
        <taxon>Basidiomycota</taxon>
        <taxon>Ustilaginomycotina</taxon>
        <taxon>Exobasidiomycetes</taxon>
        <taxon>Georgefischeriales</taxon>
        <taxon>Tilletiariaceae</taxon>
        <taxon>Tilletiaria</taxon>
    </lineage>
</organism>
<dbReference type="GeneID" id="25266010"/>
<dbReference type="Pfam" id="PF03155">
    <property type="entry name" value="Alg6_Alg8"/>
    <property type="match status" value="1"/>
</dbReference>
<comment type="caution">
    <text evidence="12">The sequence shown here is derived from an EMBL/GenBank/DDBJ whole genome shotgun (WGS) entry which is preliminary data.</text>
</comment>
<keyword evidence="7 11" id="KW-0256">Endoplasmic reticulum</keyword>
<keyword evidence="4 11" id="KW-0328">Glycosyltransferase</keyword>
<dbReference type="UniPathway" id="UPA00378"/>
<dbReference type="EMBL" id="JMSN01000038">
    <property type="protein sequence ID" value="KDN45947.1"/>
    <property type="molecule type" value="Genomic_DNA"/>
</dbReference>
<dbReference type="EC" id="2.4.1.-" evidence="11"/>
<dbReference type="GO" id="GO:0042283">
    <property type="term" value="F:dolichyl pyrophosphate Glc1Man9GlcNAc2 alpha-1,3-glucosyltransferase activity"/>
    <property type="evidence" value="ECO:0007669"/>
    <property type="project" value="UniProtKB-EC"/>
</dbReference>
<evidence type="ECO:0000256" key="4">
    <source>
        <dbReference type="ARBA" id="ARBA00022676"/>
    </source>
</evidence>
<evidence type="ECO:0000256" key="5">
    <source>
        <dbReference type="ARBA" id="ARBA00022679"/>
    </source>
</evidence>
<dbReference type="HOGENOM" id="CLU_022045_1_0_1"/>
<dbReference type="FunCoup" id="A0A066VW64">
    <property type="interactions" value="355"/>
</dbReference>
<protein>
    <recommendedName>
        <fullName evidence="11">Alpha-1,3-glucosyltransferase</fullName>
        <ecNumber evidence="11">2.4.1.-</ecNumber>
    </recommendedName>
</protein>
<dbReference type="InterPro" id="IPR004856">
    <property type="entry name" value="Glyco_trans_ALG6/ALG8"/>
</dbReference>